<keyword evidence="6" id="KW-1185">Reference proteome</keyword>
<dbReference type="InterPro" id="IPR002925">
    <property type="entry name" value="Dienelactn_hydro"/>
</dbReference>
<dbReference type="RefSeq" id="WP_145874651.1">
    <property type="nucleotide sequence ID" value="NZ_CP046904.1"/>
</dbReference>
<dbReference type="PANTHER" id="PTHR22946">
    <property type="entry name" value="DIENELACTONE HYDROLASE DOMAIN-CONTAINING PROTEIN-RELATED"/>
    <property type="match status" value="1"/>
</dbReference>
<dbReference type="SUPFAM" id="SSF53474">
    <property type="entry name" value="alpha/beta-Hydrolases"/>
    <property type="match status" value="1"/>
</dbReference>
<dbReference type="Pfam" id="PF01738">
    <property type="entry name" value="DLH"/>
    <property type="match status" value="1"/>
</dbReference>
<dbReference type="Gene3D" id="3.40.50.1820">
    <property type="entry name" value="alpha/beta hydrolase"/>
    <property type="match status" value="1"/>
</dbReference>
<dbReference type="Proteomes" id="UP000315112">
    <property type="component" value="Unassembled WGS sequence"/>
</dbReference>
<evidence type="ECO:0000259" key="2">
    <source>
        <dbReference type="Pfam" id="PF01738"/>
    </source>
</evidence>
<reference evidence="4" key="2">
    <citation type="submission" date="2019-07" db="EMBL/GenBank/DDBJ databases">
        <authorList>
            <person name="Whitman W."/>
            <person name="Huntemann M."/>
            <person name="Clum A."/>
            <person name="Pillay M."/>
            <person name="Palaniappan K."/>
            <person name="Varghese N."/>
            <person name="Mikhailova N."/>
            <person name="Stamatis D."/>
            <person name="Reddy T."/>
            <person name="Daum C."/>
            <person name="Shapiro N."/>
            <person name="Ivanova N."/>
            <person name="Kyrpides N."/>
            <person name="Woyke T."/>
        </authorList>
    </citation>
    <scope>NUCLEOTIDE SEQUENCE</scope>
    <source>
        <strain evidence="4">CGMCC 1.10685</strain>
    </source>
</reference>
<organism evidence="4 5">
    <name type="scientific">Pseudoduganella flava</name>
    <dbReference type="NCBI Taxonomy" id="871742"/>
    <lineage>
        <taxon>Bacteria</taxon>
        <taxon>Pseudomonadati</taxon>
        <taxon>Pseudomonadota</taxon>
        <taxon>Betaproteobacteria</taxon>
        <taxon>Burkholderiales</taxon>
        <taxon>Oxalobacteraceae</taxon>
        <taxon>Telluria group</taxon>
        <taxon>Pseudoduganella</taxon>
    </lineage>
</organism>
<evidence type="ECO:0000256" key="1">
    <source>
        <dbReference type="SAM" id="SignalP"/>
    </source>
</evidence>
<dbReference type="OrthoDB" id="1412847at2"/>
<dbReference type="InterPro" id="IPR050261">
    <property type="entry name" value="FrsA_esterase"/>
</dbReference>
<dbReference type="InterPro" id="IPR029058">
    <property type="entry name" value="AB_hydrolase_fold"/>
</dbReference>
<sequence>MSNAEHADTPTYDHGTSAGLTAALRLLGACAIAAWMTGAHAQDYQAPGVEHNMPAFAPALKAKMTFPLAYSPDVKDLAAWRAKARAKVWEATLQQPDDTPFQPQVIAEQDRGSYVAKQVVFNLTGMSRVRALLLVPKGAGPHPAMLMLHDHGGKFDIGKEKMIEPFGAADAAKHASAKAWADKHFSGRWPGDALAARGYVVLCADAVGWGDRGPLTGEAQQALASNFFNLGSSMAGNMALEDVRAAAFLAALPDVDKTRVAALGFSMGAFRAWQVAALSDDVKAVIASNWMATTDGLMVPGSNQLKGSSAFQMMHPGLLRWLDHPDVASLAAPKPALFFAGAEDKLFPVDSVRVAYAKMARVWRAWGAADKFEAHVRPGGHAFPVEAQEQAYDWLDRQFGRAATAR</sequence>
<proteinExistence type="predicted"/>
<gene>
    <name evidence="3" type="ORF">GO485_13430</name>
    <name evidence="4" type="ORF">IP92_02286</name>
</gene>
<dbReference type="GO" id="GO:0016787">
    <property type="term" value="F:hydrolase activity"/>
    <property type="evidence" value="ECO:0007669"/>
    <property type="project" value="UniProtKB-KW"/>
</dbReference>
<evidence type="ECO:0000313" key="3">
    <source>
        <dbReference type="EMBL" id="QGZ39956.1"/>
    </source>
</evidence>
<feature type="signal peptide" evidence="1">
    <location>
        <begin position="1"/>
        <end position="41"/>
    </location>
</feature>
<dbReference type="AlphaFoldDB" id="A0A562PWR1"/>
<name>A0A562PWR1_9BURK</name>
<dbReference type="Proteomes" id="UP000437862">
    <property type="component" value="Chromosome"/>
</dbReference>
<evidence type="ECO:0000313" key="6">
    <source>
        <dbReference type="Proteomes" id="UP000437862"/>
    </source>
</evidence>
<evidence type="ECO:0000313" key="4">
    <source>
        <dbReference type="EMBL" id="TWI48892.1"/>
    </source>
</evidence>
<evidence type="ECO:0000313" key="5">
    <source>
        <dbReference type="Proteomes" id="UP000315112"/>
    </source>
</evidence>
<accession>A0A562PWR1</accession>
<dbReference type="EMBL" id="VLKW01000003">
    <property type="protein sequence ID" value="TWI48892.1"/>
    <property type="molecule type" value="Genomic_DNA"/>
</dbReference>
<dbReference type="EMBL" id="CP046904">
    <property type="protein sequence ID" value="QGZ39956.1"/>
    <property type="molecule type" value="Genomic_DNA"/>
</dbReference>
<protein>
    <submittedName>
        <fullName evidence="3 4">Hydrolase</fullName>
    </submittedName>
</protein>
<reference evidence="4 5" key="1">
    <citation type="journal article" date="2015" name="Stand. Genomic Sci.">
        <title>Genomic Encyclopedia of Bacterial and Archaeal Type Strains, Phase III: the genomes of soil and plant-associated and newly described type strains.</title>
        <authorList>
            <person name="Whitman W.B."/>
            <person name="Woyke T."/>
            <person name="Klenk H.P."/>
            <person name="Zhou Y."/>
            <person name="Lilburn T.G."/>
            <person name="Beck B.J."/>
            <person name="De Vos P."/>
            <person name="Vandamme P."/>
            <person name="Eisen J.A."/>
            <person name="Garrity G."/>
            <person name="Hugenholtz P."/>
            <person name="Kyrpides N.C."/>
        </authorList>
    </citation>
    <scope>NUCLEOTIDE SEQUENCE [LARGE SCALE GENOMIC DNA]</scope>
    <source>
        <strain evidence="4 5">CGMCC 1.10685</strain>
    </source>
</reference>
<keyword evidence="4" id="KW-0378">Hydrolase</keyword>
<feature type="domain" description="Dienelactone hydrolase" evidence="2">
    <location>
        <begin position="192"/>
        <end position="392"/>
    </location>
</feature>
<feature type="chain" id="PRO_5044618028" evidence="1">
    <location>
        <begin position="42"/>
        <end position="406"/>
    </location>
</feature>
<keyword evidence="1" id="KW-0732">Signal</keyword>
<reference evidence="3 6" key="3">
    <citation type="submission" date="2019-12" db="EMBL/GenBank/DDBJ databases">
        <title>Draft Genome Sequences of Six Type Strains of the Genus Massilia.</title>
        <authorList>
            <person name="Miess H."/>
            <person name="Frediansyah A."/>
            <person name="Goeker M."/>
            <person name="Gross H."/>
        </authorList>
    </citation>
    <scope>NUCLEOTIDE SEQUENCE [LARGE SCALE GENOMIC DNA]</scope>
    <source>
        <strain evidence="3 6">DSM 26639</strain>
    </source>
</reference>